<dbReference type="InterPro" id="IPR006204">
    <property type="entry name" value="GHMP_kinase_N_dom"/>
</dbReference>
<evidence type="ECO:0000256" key="6">
    <source>
        <dbReference type="ARBA" id="ARBA00022777"/>
    </source>
</evidence>
<comment type="subcellular location">
    <subcellularLocation>
        <location evidence="11">Cytoplasm</location>
    </subcellularLocation>
</comment>
<dbReference type="InterPro" id="IPR013750">
    <property type="entry name" value="GHMP_kinase_C_dom"/>
</dbReference>
<dbReference type="Gene3D" id="3.30.70.890">
    <property type="entry name" value="GHMP kinase, C-terminal domain"/>
    <property type="match status" value="1"/>
</dbReference>
<keyword evidence="6 11" id="KW-0418">Kinase</keyword>
<comment type="caution">
    <text evidence="16">The sequence shown here is derived from an EMBL/GenBank/DDBJ whole genome shotgun (WGS) entry which is preliminary data.</text>
</comment>
<evidence type="ECO:0000259" key="13">
    <source>
        <dbReference type="Pfam" id="PF00288"/>
    </source>
</evidence>
<comment type="function">
    <text evidence="11">Catalyzes the transfer of the gamma-phosphate of ATP to D-galactose to form alpha-D-galactose-1-phosphate (Gal-1-P).</text>
</comment>
<accession>A0ABW2PXQ8</accession>
<dbReference type="NCBIfam" id="NF003705">
    <property type="entry name" value="PRK05322.1"/>
    <property type="match status" value="1"/>
</dbReference>
<dbReference type="InterPro" id="IPR000705">
    <property type="entry name" value="Galactokinase"/>
</dbReference>
<evidence type="ECO:0000313" key="17">
    <source>
        <dbReference type="Proteomes" id="UP001596505"/>
    </source>
</evidence>
<dbReference type="Proteomes" id="UP001596505">
    <property type="component" value="Unassembled WGS sequence"/>
</dbReference>
<feature type="active site" description="Proton acceptor" evidence="11">
    <location>
        <position position="174"/>
    </location>
</feature>
<dbReference type="SUPFAM" id="SSF54211">
    <property type="entry name" value="Ribosomal protein S5 domain 2-like"/>
    <property type="match status" value="1"/>
</dbReference>
<dbReference type="EMBL" id="JBHTCO010000017">
    <property type="protein sequence ID" value="MFC7393944.1"/>
    <property type="molecule type" value="Genomic_DNA"/>
</dbReference>
<feature type="binding site" evidence="11">
    <location>
        <position position="130"/>
    </location>
    <ligand>
        <name>Mg(2+)</name>
        <dbReference type="ChEBI" id="CHEBI:18420"/>
    </ligand>
</feature>
<keyword evidence="4 11" id="KW-0479">Metal-binding</keyword>
<feature type="binding site" evidence="11">
    <location>
        <begin position="35"/>
        <end position="38"/>
    </location>
    <ligand>
        <name>substrate</name>
    </ligand>
</feature>
<dbReference type="PRINTS" id="PR00473">
    <property type="entry name" value="GALCTOKINASE"/>
</dbReference>
<dbReference type="Pfam" id="PF10509">
    <property type="entry name" value="GalKase_gal_bdg"/>
    <property type="match status" value="1"/>
</dbReference>
<evidence type="ECO:0000259" key="15">
    <source>
        <dbReference type="Pfam" id="PF10509"/>
    </source>
</evidence>
<protein>
    <recommendedName>
        <fullName evidence="11 12">Galactokinase</fullName>
        <ecNumber evidence="11 12">2.7.1.6</ecNumber>
    </recommendedName>
    <alternativeName>
        <fullName evidence="11">Galactose kinase</fullName>
    </alternativeName>
</protein>
<keyword evidence="7 11" id="KW-0067">ATP-binding</keyword>
<dbReference type="InterPro" id="IPR019539">
    <property type="entry name" value="GalKase_N"/>
</dbReference>
<dbReference type="PROSITE" id="PS00627">
    <property type="entry name" value="GHMP_KINASES_ATP"/>
    <property type="match status" value="1"/>
</dbReference>
<feature type="binding site" evidence="11">
    <location>
        <position position="69"/>
    </location>
    <ligand>
        <name>ATP</name>
        <dbReference type="ChEBI" id="CHEBI:30616"/>
    </ligand>
</feature>
<evidence type="ECO:0000256" key="7">
    <source>
        <dbReference type="ARBA" id="ARBA00022840"/>
    </source>
</evidence>
<dbReference type="InterPro" id="IPR006206">
    <property type="entry name" value="Mevalonate/galactokinase"/>
</dbReference>
<dbReference type="InterPro" id="IPR036554">
    <property type="entry name" value="GHMP_kinase_C_sf"/>
</dbReference>
<feature type="domain" description="GHMP kinase N-terminal" evidence="13">
    <location>
        <begin position="96"/>
        <end position="181"/>
    </location>
</feature>
<dbReference type="Pfam" id="PF08544">
    <property type="entry name" value="GHMP_kinases_C"/>
    <property type="match status" value="1"/>
</dbReference>
<dbReference type="Gene3D" id="3.30.230.10">
    <property type="match status" value="1"/>
</dbReference>
<keyword evidence="9 11" id="KW-0299">Galactose metabolism</keyword>
<evidence type="ECO:0000256" key="12">
    <source>
        <dbReference type="NCBIfam" id="TIGR00131"/>
    </source>
</evidence>
<dbReference type="HAMAP" id="MF_00246">
    <property type="entry name" value="Galactokinase"/>
    <property type="match status" value="1"/>
</dbReference>
<evidence type="ECO:0000256" key="8">
    <source>
        <dbReference type="ARBA" id="ARBA00022842"/>
    </source>
</evidence>
<feature type="binding site" evidence="11">
    <location>
        <begin position="124"/>
        <end position="130"/>
    </location>
    <ligand>
        <name>ATP</name>
        <dbReference type="ChEBI" id="CHEBI:30616"/>
    </ligand>
</feature>
<keyword evidence="17" id="KW-1185">Reference proteome</keyword>
<comment type="similarity">
    <text evidence="1 11">Belongs to the GHMP kinase family. GalK subfamily.</text>
</comment>
<feature type="site" description="Transition state stabilizer" evidence="11">
    <location>
        <position position="29"/>
    </location>
</feature>
<dbReference type="InterPro" id="IPR020568">
    <property type="entry name" value="Ribosomal_Su5_D2-typ_SF"/>
</dbReference>
<dbReference type="SUPFAM" id="SSF55060">
    <property type="entry name" value="GHMP Kinase, C-terminal domain"/>
    <property type="match status" value="1"/>
</dbReference>
<comment type="pathway">
    <text evidence="11">Carbohydrate metabolism; galactose metabolism.</text>
</comment>
<evidence type="ECO:0000256" key="3">
    <source>
        <dbReference type="ARBA" id="ARBA00022679"/>
    </source>
</evidence>
<dbReference type="NCBIfam" id="TIGR00131">
    <property type="entry name" value="gal_kin"/>
    <property type="match status" value="1"/>
</dbReference>
<evidence type="ECO:0000313" key="16">
    <source>
        <dbReference type="EMBL" id="MFC7393944.1"/>
    </source>
</evidence>
<dbReference type="InterPro" id="IPR006203">
    <property type="entry name" value="GHMP_knse_ATP-bd_CS"/>
</dbReference>
<dbReference type="GO" id="GO:0004335">
    <property type="term" value="F:galactokinase activity"/>
    <property type="evidence" value="ECO:0007669"/>
    <property type="project" value="UniProtKB-EC"/>
</dbReference>
<dbReference type="InterPro" id="IPR019741">
    <property type="entry name" value="Galactokinase_CS"/>
</dbReference>
<dbReference type="EC" id="2.7.1.6" evidence="11 12"/>
<feature type="binding site" evidence="11">
    <location>
        <position position="224"/>
    </location>
    <ligand>
        <name>substrate</name>
    </ligand>
</feature>
<dbReference type="PANTHER" id="PTHR10457">
    <property type="entry name" value="MEVALONATE KINASE/GALACTOKINASE"/>
    <property type="match status" value="1"/>
</dbReference>
<evidence type="ECO:0000256" key="4">
    <source>
        <dbReference type="ARBA" id="ARBA00022723"/>
    </source>
</evidence>
<dbReference type="PRINTS" id="PR00959">
    <property type="entry name" value="MEVGALKINASE"/>
</dbReference>
<keyword evidence="2 11" id="KW-0963">Cytoplasm</keyword>
<dbReference type="InterPro" id="IPR014721">
    <property type="entry name" value="Ribsml_uS5_D2-typ_fold_subgr"/>
</dbReference>
<dbReference type="Pfam" id="PF00288">
    <property type="entry name" value="GHMP_kinases_N"/>
    <property type="match status" value="1"/>
</dbReference>
<feature type="domain" description="GHMP kinase C-terminal" evidence="14">
    <location>
        <begin position="285"/>
        <end position="366"/>
    </location>
</feature>
<evidence type="ECO:0000256" key="9">
    <source>
        <dbReference type="ARBA" id="ARBA00023144"/>
    </source>
</evidence>
<evidence type="ECO:0000256" key="10">
    <source>
        <dbReference type="ARBA" id="ARBA00023277"/>
    </source>
</evidence>
<dbReference type="PIRSF" id="PIRSF000530">
    <property type="entry name" value="Galactokinase"/>
    <property type="match status" value="1"/>
</dbReference>
<organism evidence="16 17">
    <name type="scientific">Scopulibacillus cellulosilyticus</name>
    <dbReference type="NCBI Taxonomy" id="2665665"/>
    <lineage>
        <taxon>Bacteria</taxon>
        <taxon>Bacillati</taxon>
        <taxon>Bacillota</taxon>
        <taxon>Bacilli</taxon>
        <taxon>Bacillales</taxon>
        <taxon>Sporolactobacillaceae</taxon>
        <taxon>Scopulibacillus</taxon>
    </lineage>
</organism>
<keyword evidence="5 11" id="KW-0547">Nucleotide-binding</keyword>
<dbReference type="InterPro" id="IPR022963">
    <property type="entry name" value="Galactokinase_bac"/>
</dbReference>
<sequence>MELIKNLLDEFKHYFPGNDDIRVFFAPGRVNLIGEHTDYNGGYVLPAALSKGTYMAVSLRSDREFYLRSANFPDLKINFSLDELVYKKEDDWGNNPKGVISELKKAGASIKGADIYYYGNIPNGAGLSSSASIGMVTAFGLSHMYKLPADIKKIALICQNMENDFIGVNTGIMDQYSVGFGKKEHAIFIDCGSMTHELVPLHLGDYKFVITNTNKRRGLADSKYNERREECEKGLLEIQKSYPVCQTLSDVSLEMFEKVKENLNPTIRKRVRHVVTENRRVIDAVSELKSGNLKTFGKLMVASHESLRDDYEVTGEHLDALFDAQKTCAGCIGTRMTGAGFGGCTISIVHKDNVPSFKKSVKNNYESQTGLEPNFYICEVGDGVKEITKEGIV</sequence>
<keyword evidence="8 11" id="KW-0460">Magnesium</keyword>
<name>A0ABW2PXQ8_9BACL</name>
<evidence type="ECO:0000256" key="11">
    <source>
        <dbReference type="HAMAP-Rule" id="MF_00246"/>
    </source>
</evidence>
<feature type="domain" description="Galactokinase N-terminal" evidence="15">
    <location>
        <begin position="10"/>
        <end position="58"/>
    </location>
</feature>
<dbReference type="PROSITE" id="PS00106">
    <property type="entry name" value="GALACTOKINASE"/>
    <property type="match status" value="1"/>
</dbReference>
<proteinExistence type="inferred from homology"/>
<reference evidence="17" key="1">
    <citation type="journal article" date="2019" name="Int. J. Syst. Evol. Microbiol.">
        <title>The Global Catalogue of Microorganisms (GCM) 10K type strain sequencing project: providing services to taxonomists for standard genome sequencing and annotation.</title>
        <authorList>
            <consortium name="The Broad Institute Genomics Platform"/>
            <consortium name="The Broad Institute Genome Sequencing Center for Infectious Disease"/>
            <person name="Wu L."/>
            <person name="Ma J."/>
        </authorList>
    </citation>
    <scope>NUCLEOTIDE SEQUENCE [LARGE SCALE GENOMIC DNA]</scope>
    <source>
        <strain evidence="17">CGMCC 1.16305</strain>
    </source>
</reference>
<evidence type="ECO:0000256" key="2">
    <source>
        <dbReference type="ARBA" id="ARBA00022490"/>
    </source>
</evidence>
<evidence type="ECO:0000256" key="5">
    <source>
        <dbReference type="ARBA" id="ARBA00022741"/>
    </source>
</evidence>
<dbReference type="PANTHER" id="PTHR10457:SF7">
    <property type="entry name" value="GALACTOKINASE-RELATED"/>
    <property type="match status" value="1"/>
</dbReference>
<keyword evidence="10 11" id="KW-0119">Carbohydrate metabolism</keyword>
<gene>
    <name evidence="11" type="primary">galK</name>
    <name evidence="16" type="ORF">ACFQRG_13365</name>
</gene>
<keyword evidence="3 11" id="KW-0808">Transferase</keyword>
<feature type="binding site" evidence="11">
    <location>
        <position position="162"/>
    </location>
    <ligand>
        <name>Mg(2+)</name>
        <dbReference type="ChEBI" id="CHEBI:18420"/>
    </ligand>
</feature>
<dbReference type="RefSeq" id="WP_380966788.1">
    <property type="nucleotide sequence ID" value="NZ_JBHTCO010000017.1"/>
</dbReference>
<evidence type="ECO:0000256" key="1">
    <source>
        <dbReference type="ARBA" id="ARBA00006566"/>
    </source>
</evidence>
<comment type="catalytic activity">
    <reaction evidence="11">
        <text>alpha-D-galactose + ATP = alpha-D-galactose 1-phosphate + ADP + H(+)</text>
        <dbReference type="Rhea" id="RHEA:13553"/>
        <dbReference type="ChEBI" id="CHEBI:15378"/>
        <dbReference type="ChEBI" id="CHEBI:28061"/>
        <dbReference type="ChEBI" id="CHEBI:30616"/>
        <dbReference type="ChEBI" id="CHEBI:58336"/>
        <dbReference type="ChEBI" id="CHEBI:456216"/>
        <dbReference type="EC" id="2.7.1.6"/>
    </reaction>
</comment>
<evidence type="ECO:0000259" key="14">
    <source>
        <dbReference type="Pfam" id="PF08544"/>
    </source>
</evidence>